<evidence type="ECO:0000256" key="1">
    <source>
        <dbReference type="SAM" id="MobiDB-lite"/>
    </source>
</evidence>
<feature type="compositionally biased region" description="Basic and acidic residues" evidence="1">
    <location>
        <begin position="870"/>
        <end position="882"/>
    </location>
</feature>
<dbReference type="Proteomes" id="UP001142055">
    <property type="component" value="Chromosome 3"/>
</dbReference>
<feature type="region of interest" description="Disordered" evidence="1">
    <location>
        <begin position="142"/>
        <end position="170"/>
    </location>
</feature>
<accession>A0A9Q0M002</accession>
<keyword evidence="3" id="KW-1185">Reference proteome</keyword>
<evidence type="ECO:0000313" key="3">
    <source>
        <dbReference type="Proteomes" id="UP001142055"/>
    </source>
</evidence>
<proteinExistence type="predicted"/>
<feature type="region of interest" description="Disordered" evidence="1">
    <location>
        <begin position="348"/>
        <end position="375"/>
    </location>
</feature>
<protein>
    <recommendedName>
        <fullName evidence="4">PID domain-containing protein</fullName>
    </recommendedName>
</protein>
<reference evidence="2" key="1">
    <citation type="submission" date="2022-12" db="EMBL/GenBank/DDBJ databases">
        <title>Genome assemblies of Blomia tropicalis.</title>
        <authorList>
            <person name="Cui Y."/>
        </authorList>
    </citation>
    <scope>NUCLEOTIDE SEQUENCE</scope>
    <source>
        <tissue evidence="2">Adult mites</tissue>
    </source>
</reference>
<dbReference type="AlphaFoldDB" id="A0A9Q0M002"/>
<evidence type="ECO:0008006" key="4">
    <source>
        <dbReference type="Google" id="ProtNLM"/>
    </source>
</evidence>
<dbReference type="EMBL" id="JAPWDV010000003">
    <property type="protein sequence ID" value="KAJ6216352.1"/>
    <property type="molecule type" value="Genomic_DNA"/>
</dbReference>
<gene>
    <name evidence="2" type="ORF">RDWZM_007509</name>
</gene>
<feature type="region of interest" description="Disordered" evidence="1">
    <location>
        <begin position="514"/>
        <end position="538"/>
    </location>
</feature>
<evidence type="ECO:0000313" key="2">
    <source>
        <dbReference type="EMBL" id="KAJ6216352.1"/>
    </source>
</evidence>
<organism evidence="2 3">
    <name type="scientific">Blomia tropicalis</name>
    <name type="common">Mite</name>
    <dbReference type="NCBI Taxonomy" id="40697"/>
    <lineage>
        <taxon>Eukaryota</taxon>
        <taxon>Metazoa</taxon>
        <taxon>Ecdysozoa</taxon>
        <taxon>Arthropoda</taxon>
        <taxon>Chelicerata</taxon>
        <taxon>Arachnida</taxon>
        <taxon>Acari</taxon>
        <taxon>Acariformes</taxon>
        <taxon>Sarcoptiformes</taxon>
        <taxon>Astigmata</taxon>
        <taxon>Glycyphagoidea</taxon>
        <taxon>Echimyopodidae</taxon>
        <taxon>Blomia</taxon>
    </lineage>
</organism>
<feature type="region of interest" description="Disordered" evidence="1">
    <location>
        <begin position="1008"/>
        <end position="1030"/>
    </location>
</feature>
<sequence length="1167" mass="130596">MLLSNSILYCNQLDDPLTPTVTATAAPAKHVRDKPAQLSLASVSDNSIIHGRSSVNSSLPGPLTKSDKCRYRVRYLGCHTCCDPRTNRLDHGISAYQKPLLDLYSTVLRRSVVVRSLYSSLSAVNQIADMSQHGIVIATSQSSHMRPHSSVSASSVSNGSPSTSNTTAATPNETVVTKVITPLSNILLWAAVKFKHRSNVKNVKTNAKRRQIGAFVPLSCSDSVLDKNAFISLNAKQRFLLGLPHPPLFACILQKVNSGQRLECHLFVCVSSEDAIRMCNRMAELRQGSANIGRLHVPLTGQMGPYSYRGTPQQSIHSTTTPSIASRSSNYAFSELSSFATRHHCSDIEEEDLPRSNGASTECAEPNESNSGVKSLERARRMVALTKHNNNHSTNGNDSLSWTELSSISSMIISTKSEPNKSRTAAAHAAAARRDYRFQSYKSPQNFVLPELNNDSDGNGSHKLVHRDIISANKCPITSPIPNEEKNSKWSNVSDELQNNRLFAKASAKAAASFDTKDTTTTHPALHLDSNETKQEYTSNNVNKRIPHKQQSILTVPNNENVVPNLAGQRFFGDTLRGVKVVEAIPSTNNNNKSIVNNNIVQRTEGQSTPNTTVKVLETNQSRLTKEKQSAKVTKMIPKTNGDHKQINGKLKSTISNSIFFDNEEHNVSVKEINERHKISAENNNNNNNNDANNRQRIRVSTFASEELLAHVGSGTNQNIIRNQIPKNGLSPKSNHAISKTKSEPNVAILSNNKNRSRDLLKLDPPVVLYLPESSNVGVKCFNKSTSVDKWSTMIASNGSTNSREDCELCSMEVNCEECCNLCQSMESDPTQQQQQQQQQHLQCPDCMIDHDDIVLDDSILQNFSKSRTNRNDNKNCNESFHHNIRTQRTSNTLSPNLSGNFYQRQRGSIEGMRLDSIISKTTDTPDEKTTIFGRIRQLGTSIFGSRKKSINRSRIWTRLRNGSQKLKGSKRFARTKIVNKEHCNRIFLPPPNDSVTNNDKCRVYSEQYLNPPKSSNSPFKSNDNKKDDSMTQINADFENLNVRNETTRRSNELKEIKNVRSDLNRQANMKNDDRLMKSPRTVTERGDAIIKPFFITHPSKQFDLSPNEFYPSQVLSMSSDSGIHFKSFIYCLLFKNFDAFFKAWKRTIASQARRIVRRRIVYKNRK</sequence>
<feature type="region of interest" description="Disordered" evidence="1">
    <location>
        <begin position="866"/>
        <end position="900"/>
    </location>
</feature>
<comment type="caution">
    <text evidence="2">The sequence shown here is derived from an EMBL/GenBank/DDBJ whole genome shotgun (WGS) entry which is preliminary data.</text>
</comment>
<name>A0A9Q0M002_BLOTA</name>
<feature type="compositionally biased region" description="Low complexity" evidence="1">
    <location>
        <begin position="1011"/>
        <end position="1022"/>
    </location>
</feature>
<feature type="compositionally biased region" description="Polar residues" evidence="1">
    <location>
        <begin position="887"/>
        <end position="900"/>
    </location>
</feature>